<dbReference type="AlphaFoldDB" id="A0A426QFL6"/>
<proteinExistence type="predicted"/>
<reference evidence="1 2" key="1">
    <citation type="journal article" date="2010" name="Int. J. Syst. Evol. Microbiol.">
        <title>Thiohalobacter thiocyanaticus gen. nov., sp. nov., a moderately halophilic, sulfur-oxidizing gammaproteobacterium from hypersaline lakes, that utilizes thiocyanate.</title>
        <authorList>
            <person name="Sorokin D.Y."/>
            <person name="Kovaleva O.L."/>
            <person name="Tourova T.P."/>
            <person name="Muyzer G."/>
        </authorList>
    </citation>
    <scope>NUCLEOTIDE SEQUENCE [LARGE SCALE GENOMIC DNA]</scope>
    <source>
        <strain evidence="1 2">Hrh1</strain>
    </source>
</reference>
<organism evidence="1 2">
    <name type="scientific">Thiohalobacter thiocyanaticus</name>
    <dbReference type="NCBI Taxonomy" id="585455"/>
    <lineage>
        <taxon>Bacteria</taxon>
        <taxon>Pseudomonadati</taxon>
        <taxon>Pseudomonadota</taxon>
        <taxon>Gammaproteobacteria</taxon>
        <taxon>Thiohalobacterales</taxon>
        <taxon>Thiohalobacteraceae</taxon>
        <taxon>Thiohalobacter</taxon>
    </lineage>
</organism>
<protein>
    <submittedName>
        <fullName evidence="1">Uncharacterized protein</fullName>
    </submittedName>
</protein>
<gene>
    <name evidence="1" type="ORF">D6C00_00045</name>
</gene>
<evidence type="ECO:0000313" key="2">
    <source>
        <dbReference type="Proteomes" id="UP000287798"/>
    </source>
</evidence>
<accession>A0A426QFL6</accession>
<keyword evidence="2" id="KW-1185">Reference proteome</keyword>
<dbReference type="Proteomes" id="UP000287798">
    <property type="component" value="Unassembled WGS sequence"/>
</dbReference>
<dbReference type="RefSeq" id="WP_125179748.1">
    <property type="nucleotide sequence ID" value="NZ_QZMU01000001.1"/>
</dbReference>
<sequence>MAPVWAALAFGAGVIQADETAVVVEPDRFEELAPVDSAGLDALRGRAGDSHISLTSQQDLKATVNGSLIEAGTMTSGSVTIAERALDNFGGIGLFNIVTGSNNAVDAAIGVNFNLQ</sequence>
<evidence type="ECO:0000313" key="1">
    <source>
        <dbReference type="EMBL" id="RRQ20533.1"/>
    </source>
</evidence>
<dbReference type="OrthoDB" id="6169091at2"/>
<comment type="caution">
    <text evidence="1">The sequence shown here is derived from an EMBL/GenBank/DDBJ whole genome shotgun (WGS) entry which is preliminary data.</text>
</comment>
<name>A0A426QFL6_9GAMM</name>
<dbReference type="EMBL" id="QZMU01000001">
    <property type="protein sequence ID" value="RRQ20533.1"/>
    <property type="molecule type" value="Genomic_DNA"/>
</dbReference>